<proteinExistence type="predicted"/>
<dbReference type="EMBL" id="JAQOWY010000539">
    <property type="protein sequence ID" value="KAK1840686.1"/>
    <property type="molecule type" value="Genomic_DNA"/>
</dbReference>
<organism evidence="2 3">
    <name type="scientific">Colletotrichum chrysophilum</name>
    <dbReference type="NCBI Taxonomy" id="1836956"/>
    <lineage>
        <taxon>Eukaryota</taxon>
        <taxon>Fungi</taxon>
        <taxon>Dikarya</taxon>
        <taxon>Ascomycota</taxon>
        <taxon>Pezizomycotina</taxon>
        <taxon>Sordariomycetes</taxon>
        <taxon>Hypocreomycetidae</taxon>
        <taxon>Glomerellales</taxon>
        <taxon>Glomerellaceae</taxon>
        <taxon>Colletotrichum</taxon>
        <taxon>Colletotrichum gloeosporioides species complex</taxon>
    </lineage>
</organism>
<accession>A0AAD9A3A4</accession>
<evidence type="ECO:0000313" key="3">
    <source>
        <dbReference type="Proteomes" id="UP001243330"/>
    </source>
</evidence>
<evidence type="ECO:0000256" key="1">
    <source>
        <dbReference type="SAM" id="MobiDB-lite"/>
    </source>
</evidence>
<feature type="region of interest" description="Disordered" evidence="1">
    <location>
        <begin position="146"/>
        <end position="198"/>
    </location>
</feature>
<name>A0AAD9A3A4_9PEZI</name>
<comment type="caution">
    <text evidence="2">The sequence shown here is derived from an EMBL/GenBank/DDBJ whole genome shotgun (WGS) entry which is preliminary data.</text>
</comment>
<gene>
    <name evidence="2" type="ORF">CCHR01_16679</name>
</gene>
<evidence type="ECO:0000313" key="2">
    <source>
        <dbReference type="EMBL" id="KAK1840686.1"/>
    </source>
</evidence>
<keyword evidence="3" id="KW-1185">Reference proteome</keyword>
<sequence>MRHVCIYFRLCSCSRNSSHSSRKATNHPPALATLRTGQKKNKKAGRQVRKDFLGKLGSPYTRHAPLLCFPCHEVFSCVTHLSPVSLRFYVVVAPPEKKKGEEKCEMFHKRKEHCIFGKGFVRFSLAPPSSQCFFSHSRRPSRTNLLGCFPVPPHPTTHTTHTHLTKPQRRRRRQPRTAHGRGGNCSKNEKKEYLHHKH</sequence>
<protein>
    <submittedName>
        <fullName evidence="2">Uncharacterized protein</fullName>
    </submittedName>
</protein>
<reference evidence="2" key="1">
    <citation type="submission" date="2023-01" db="EMBL/GenBank/DDBJ databases">
        <title>Colletotrichum chrysophilum M932 genome sequence.</title>
        <authorList>
            <person name="Baroncelli R."/>
        </authorList>
    </citation>
    <scope>NUCLEOTIDE SEQUENCE</scope>
    <source>
        <strain evidence="2">M932</strain>
    </source>
</reference>
<feature type="compositionally biased region" description="Basic residues" evidence="1">
    <location>
        <begin position="160"/>
        <end position="179"/>
    </location>
</feature>
<dbReference type="AlphaFoldDB" id="A0AAD9A3A4"/>
<dbReference type="Proteomes" id="UP001243330">
    <property type="component" value="Unassembled WGS sequence"/>
</dbReference>